<accession>A0ABT0XVM4</accession>
<name>A0ABT0XVM4_9ACTN</name>
<proteinExistence type="predicted"/>
<sequence>MLELGYIPLVEAVNSDHMRSALPGSPVIPEVPPGRVRLLAAAALHRLASRLDRGAPAAARAYRTRPAA</sequence>
<dbReference type="Proteomes" id="UP001523216">
    <property type="component" value="Unassembled WGS sequence"/>
</dbReference>
<keyword evidence="2" id="KW-1185">Reference proteome</keyword>
<gene>
    <name evidence="1" type="ORF">LXN57_09425</name>
</gene>
<dbReference type="RefSeq" id="WP_251797630.1">
    <property type="nucleotide sequence ID" value="NZ_JAMQOL010000010.1"/>
</dbReference>
<dbReference type="EMBL" id="JAMQOL010000010">
    <property type="protein sequence ID" value="MCM4077787.1"/>
    <property type="molecule type" value="Genomic_DNA"/>
</dbReference>
<protein>
    <submittedName>
        <fullName evidence="1">Uncharacterized protein</fullName>
    </submittedName>
</protein>
<evidence type="ECO:0000313" key="2">
    <source>
        <dbReference type="Proteomes" id="UP001523216"/>
    </source>
</evidence>
<comment type="caution">
    <text evidence="1">The sequence shown here is derived from an EMBL/GenBank/DDBJ whole genome shotgun (WGS) entry which is preliminary data.</text>
</comment>
<evidence type="ECO:0000313" key="1">
    <source>
        <dbReference type="EMBL" id="MCM4077787.1"/>
    </source>
</evidence>
<organism evidence="1 2">
    <name type="scientific">Paractinoplanes hotanensis</name>
    <dbReference type="NCBI Taxonomy" id="2906497"/>
    <lineage>
        <taxon>Bacteria</taxon>
        <taxon>Bacillati</taxon>
        <taxon>Actinomycetota</taxon>
        <taxon>Actinomycetes</taxon>
        <taxon>Micromonosporales</taxon>
        <taxon>Micromonosporaceae</taxon>
        <taxon>Paractinoplanes</taxon>
    </lineage>
</organism>
<reference evidence="1 2" key="1">
    <citation type="submission" date="2022-06" db="EMBL/GenBank/DDBJ databases">
        <title>Actinoplanes abujensis sp. nov., isolated from Nigerian arid soil.</title>
        <authorList>
            <person name="Ding P."/>
        </authorList>
    </citation>
    <scope>NUCLEOTIDE SEQUENCE [LARGE SCALE GENOMIC DNA]</scope>
    <source>
        <strain evidence="2">TRM88002</strain>
    </source>
</reference>